<name>A0ABP1FPM9_9CHLO</name>
<dbReference type="Proteomes" id="UP001497392">
    <property type="component" value="Unassembled WGS sequence"/>
</dbReference>
<reference evidence="2 3" key="1">
    <citation type="submission" date="2024-06" db="EMBL/GenBank/DDBJ databases">
        <authorList>
            <person name="Kraege A."/>
            <person name="Thomma B."/>
        </authorList>
    </citation>
    <scope>NUCLEOTIDE SEQUENCE [LARGE SCALE GENOMIC DNA]</scope>
</reference>
<evidence type="ECO:0000259" key="1">
    <source>
        <dbReference type="Pfam" id="PF13225"/>
    </source>
</evidence>
<gene>
    <name evidence="2" type="primary">g4174</name>
    <name evidence="2" type="ORF">VP750_LOCUS3564</name>
</gene>
<organism evidence="2 3">
    <name type="scientific">Coccomyxa viridis</name>
    <dbReference type="NCBI Taxonomy" id="1274662"/>
    <lineage>
        <taxon>Eukaryota</taxon>
        <taxon>Viridiplantae</taxon>
        <taxon>Chlorophyta</taxon>
        <taxon>core chlorophytes</taxon>
        <taxon>Trebouxiophyceae</taxon>
        <taxon>Trebouxiophyceae incertae sedis</taxon>
        <taxon>Coccomyxaceae</taxon>
        <taxon>Coccomyxa</taxon>
    </lineage>
</organism>
<evidence type="ECO:0000313" key="2">
    <source>
        <dbReference type="EMBL" id="CAL5221905.1"/>
    </source>
</evidence>
<proteinExistence type="predicted"/>
<dbReference type="InterPro" id="IPR025114">
    <property type="entry name" value="D27-like_C"/>
</dbReference>
<dbReference type="Pfam" id="PF13225">
    <property type="entry name" value="D27-like_C"/>
    <property type="match status" value="1"/>
</dbReference>
<evidence type="ECO:0000313" key="3">
    <source>
        <dbReference type="Proteomes" id="UP001497392"/>
    </source>
</evidence>
<accession>A0ABP1FPM9</accession>
<dbReference type="PANTHER" id="PTHR33591:SF2">
    <property type="entry name" value="BETA-CAROTENE ISOMERASE D27"/>
    <property type="match status" value="1"/>
</dbReference>
<dbReference type="PANTHER" id="PTHR33591">
    <property type="entry name" value="BETA-CAROTENE ISOMERASE D27"/>
    <property type="match status" value="1"/>
</dbReference>
<keyword evidence="3" id="KW-1185">Reference proteome</keyword>
<comment type="caution">
    <text evidence="2">The sequence shown here is derived from an EMBL/GenBank/DDBJ whole genome shotgun (WGS) entry which is preliminary data.</text>
</comment>
<feature type="domain" description="Beta-carotene isomerase D27-like C-terminal" evidence="1">
    <location>
        <begin position="87"/>
        <end position="169"/>
    </location>
</feature>
<dbReference type="InterPro" id="IPR038938">
    <property type="entry name" value="D27-like"/>
</dbReference>
<sequence>MSLFRRKMVASIGHDSEAQGYDAIVDLTRSLNTMSEYPRDTQEQTRRILLSLFPAWLPPAFKVMFSKPLPALSCRLNAWVTMLTCQWLMGPCKVNDVDLGNGTVATGQGVLVERCRYLEETGCASVCLNSCKVPTQEFFDKDMGLPLTMTPNYEDFSCQFSFGLSPRPQTKDDAFHTPCFAQCPIKRKHSAKELCPGAELV</sequence>
<dbReference type="EMBL" id="CAXHTA020000006">
    <property type="protein sequence ID" value="CAL5221905.1"/>
    <property type="molecule type" value="Genomic_DNA"/>
</dbReference>
<protein>
    <submittedName>
        <fullName evidence="2">G4174 protein</fullName>
    </submittedName>
</protein>